<evidence type="ECO:0000313" key="5">
    <source>
        <dbReference type="EMBL" id="KKN87757.1"/>
    </source>
</evidence>
<dbReference type="InterPro" id="IPR001647">
    <property type="entry name" value="HTH_TetR"/>
</dbReference>
<comment type="caution">
    <text evidence="5">The sequence shown here is derived from an EMBL/GenBank/DDBJ whole genome shotgun (WGS) entry which is preliminary data.</text>
</comment>
<proteinExistence type="predicted"/>
<dbReference type="Gene3D" id="1.10.10.60">
    <property type="entry name" value="Homeodomain-like"/>
    <property type="match status" value="1"/>
</dbReference>
<dbReference type="Gene3D" id="1.10.357.10">
    <property type="entry name" value="Tetracycline Repressor, domain 2"/>
    <property type="match status" value="1"/>
</dbReference>
<dbReference type="PANTHER" id="PTHR30055:SF234">
    <property type="entry name" value="HTH-TYPE TRANSCRIPTIONAL REGULATOR BETI"/>
    <property type="match status" value="1"/>
</dbReference>
<feature type="domain" description="HTH tetR-type" evidence="4">
    <location>
        <begin position="12"/>
        <end position="72"/>
    </location>
</feature>
<keyword evidence="1" id="KW-0805">Transcription regulation</keyword>
<evidence type="ECO:0000259" key="4">
    <source>
        <dbReference type="PROSITE" id="PS50977"/>
    </source>
</evidence>
<reference evidence="5" key="1">
    <citation type="journal article" date="2015" name="Nature">
        <title>Complex archaea that bridge the gap between prokaryotes and eukaryotes.</title>
        <authorList>
            <person name="Spang A."/>
            <person name="Saw J.H."/>
            <person name="Jorgensen S.L."/>
            <person name="Zaremba-Niedzwiedzka K."/>
            <person name="Martijn J."/>
            <person name="Lind A.E."/>
            <person name="van Eijk R."/>
            <person name="Schleper C."/>
            <person name="Guy L."/>
            <person name="Ettema T.J."/>
        </authorList>
    </citation>
    <scope>NUCLEOTIDE SEQUENCE</scope>
</reference>
<keyword evidence="3" id="KW-0804">Transcription</keyword>
<gene>
    <name evidence="5" type="ORF">LCGC14_0254490</name>
</gene>
<evidence type="ECO:0000256" key="2">
    <source>
        <dbReference type="ARBA" id="ARBA00023125"/>
    </source>
</evidence>
<evidence type="ECO:0000256" key="1">
    <source>
        <dbReference type="ARBA" id="ARBA00023015"/>
    </source>
</evidence>
<organism evidence="5">
    <name type="scientific">marine sediment metagenome</name>
    <dbReference type="NCBI Taxonomy" id="412755"/>
    <lineage>
        <taxon>unclassified sequences</taxon>
        <taxon>metagenomes</taxon>
        <taxon>ecological metagenomes</taxon>
    </lineage>
</organism>
<dbReference type="InterPro" id="IPR041490">
    <property type="entry name" value="KstR2_TetR_C"/>
</dbReference>
<sequence length="207" mass="22348">MALSKTVAQNAEVGRTGILDAAALLLGRQGYGAVSLRMIAEAAGIKAGSIYYHFASKDDIITEILDAGIQAVHDEVRDRVAALSADAPARDVFRAVLRGHLCALLEHGAYTSANVRIFGQVPPVVRDANLPVRRAYEAFLDNLLSELKVRDAIRSDVNLPRFRLLLIGALNATLEWFDPQKGSAEDLADDYADTFLNGILSQSGDNT</sequence>
<dbReference type="AlphaFoldDB" id="A0A0F9UK68"/>
<protein>
    <recommendedName>
        <fullName evidence="4">HTH tetR-type domain-containing protein</fullName>
    </recommendedName>
</protein>
<dbReference type="InterPro" id="IPR036271">
    <property type="entry name" value="Tet_transcr_reg_TetR-rel_C_sf"/>
</dbReference>
<dbReference type="PRINTS" id="PR00455">
    <property type="entry name" value="HTHTETR"/>
</dbReference>
<dbReference type="PROSITE" id="PS50977">
    <property type="entry name" value="HTH_TETR_2"/>
    <property type="match status" value="1"/>
</dbReference>
<keyword evidence="2" id="KW-0238">DNA-binding</keyword>
<dbReference type="InterPro" id="IPR009057">
    <property type="entry name" value="Homeodomain-like_sf"/>
</dbReference>
<dbReference type="PANTHER" id="PTHR30055">
    <property type="entry name" value="HTH-TYPE TRANSCRIPTIONAL REGULATOR RUTR"/>
    <property type="match status" value="1"/>
</dbReference>
<dbReference type="Pfam" id="PF17932">
    <property type="entry name" value="TetR_C_24"/>
    <property type="match status" value="1"/>
</dbReference>
<dbReference type="InterPro" id="IPR050109">
    <property type="entry name" value="HTH-type_TetR-like_transc_reg"/>
</dbReference>
<name>A0A0F9UK68_9ZZZZ</name>
<dbReference type="Pfam" id="PF00440">
    <property type="entry name" value="TetR_N"/>
    <property type="match status" value="1"/>
</dbReference>
<dbReference type="SUPFAM" id="SSF46689">
    <property type="entry name" value="Homeodomain-like"/>
    <property type="match status" value="1"/>
</dbReference>
<accession>A0A0F9UK68</accession>
<dbReference type="EMBL" id="LAZR01000134">
    <property type="protein sequence ID" value="KKN87757.1"/>
    <property type="molecule type" value="Genomic_DNA"/>
</dbReference>
<dbReference type="GO" id="GO:0000976">
    <property type="term" value="F:transcription cis-regulatory region binding"/>
    <property type="evidence" value="ECO:0007669"/>
    <property type="project" value="TreeGrafter"/>
</dbReference>
<evidence type="ECO:0000256" key="3">
    <source>
        <dbReference type="ARBA" id="ARBA00023163"/>
    </source>
</evidence>
<dbReference type="SUPFAM" id="SSF48498">
    <property type="entry name" value="Tetracyclin repressor-like, C-terminal domain"/>
    <property type="match status" value="1"/>
</dbReference>
<dbReference type="GO" id="GO:0003700">
    <property type="term" value="F:DNA-binding transcription factor activity"/>
    <property type="evidence" value="ECO:0007669"/>
    <property type="project" value="TreeGrafter"/>
</dbReference>